<protein>
    <submittedName>
        <fullName evidence="1">Uncharacterized protein</fullName>
    </submittedName>
</protein>
<gene>
    <name evidence="1" type="ORF">NGX11_07245</name>
</gene>
<evidence type="ECO:0000313" key="2">
    <source>
        <dbReference type="Proteomes" id="UP001164100"/>
    </source>
</evidence>
<proteinExistence type="predicted"/>
<name>A0AA46NMS7_9BACT</name>
<organism evidence="1 2">
    <name type="scientific">Aliarcobacter cryaerophilus</name>
    <dbReference type="NCBI Taxonomy" id="28198"/>
    <lineage>
        <taxon>Bacteria</taxon>
        <taxon>Pseudomonadati</taxon>
        <taxon>Campylobacterota</taxon>
        <taxon>Epsilonproteobacteria</taxon>
        <taxon>Campylobacterales</taxon>
        <taxon>Arcobacteraceae</taxon>
        <taxon>Aliarcobacter</taxon>
    </lineage>
</organism>
<accession>A0AA46NMS7</accession>
<dbReference type="EMBL" id="CP099556">
    <property type="protein sequence ID" value="UYF42701.1"/>
    <property type="molecule type" value="Genomic_DNA"/>
</dbReference>
<dbReference type="RefSeq" id="WP_263514242.1">
    <property type="nucleotide sequence ID" value="NZ_CP099556.1"/>
</dbReference>
<evidence type="ECO:0000313" key="1">
    <source>
        <dbReference type="EMBL" id="UYF42701.1"/>
    </source>
</evidence>
<sequence>MIEYSDIDIEGKSVTSITITNVQDLLTKMREVNINIYQEIDPTAINDGHIRSKIEITKDVHMGLIGHIAVAELLRREDKECKIIFEDDAFHLVCNKKTIKVKNSLAKIKPCPDKHMKVFSIIGHKTKGETIFDYYAQIVFCNVPVIENDNDCTINMFFVGFVHNSQLTEIKEFSKYDYTSAKISDSKDLNKLLEDLGDK</sequence>
<reference evidence="1" key="1">
    <citation type="journal article" date="2022" name="Front. Microbiol.">
        <title>Species classification and novel plasmid identifications in Arcobacter cryaerophilus and Arcobacter cryaerophilus-like organisms.</title>
        <authorList>
            <person name="Zhou G."/>
            <person name="Wang M."/>
            <person name="Wang H."/>
            <person name="Chen X."/>
            <person name="Gu Y."/>
            <person name="Shao Z."/>
            <person name="Zhang J."/>
            <person name="Zhang M."/>
        </authorList>
    </citation>
    <scope>NUCLEOTIDE SEQUENCE</scope>
    <source>
        <strain evidence="1">ICDCAC48</strain>
    </source>
</reference>
<dbReference type="Proteomes" id="UP001164100">
    <property type="component" value="Chromosome"/>
</dbReference>
<dbReference type="AlphaFoldDB" id="A0AA46NMS7"/>